<evidence type="ECO:0000313" key="2">
    <source>
        <dbReference type="Proteomes" id="UP000295270"/>
    </source>
</evidence>
<gene>
    <name evidence="1" type="ORF">EV142_10445</name>
</gene>
<evidence type="ECO:0000313" key="1">
    <source>
        <dbReference type="EMBL" id="TCN57389.1"/>
    </source>
</evidence>
<accession>A0ABY2AY57</accession>
<sequence length="46" mass="5100">MDYTGCAKSPDFVPAPIIHKENKKIIGTEYSGEYEVGRLRTAIADN</sequence>
<proteinExistence type="predicted"/>
<reference evidence="1 2" key="1">
    <citation type="journal article" date="2015" name="Stand. Genomic Sci.">
        <title>Genomic Encyclopedia of Bacterial and Archaeal Type Strains, Phase III: the genomes of soil and plant-associated and newly described type strains.</title>
        <authorList>
            <person name="Whitman W.B."/>
            <person name="Woyke T."/>
            <person name="Klenk H.P."/>
            <person name="Zhou Y."/>
            <person name="Lilburn T.G."/>
            <person name="Beck B.J."/>
            <person name="De Vos P."/>
            <person name="Vandamme P."/>
            <person name="Eisen J.A."/>
            <person name="Garrity G."/>
            <person name="Hugenholtz P."/>
            <person name="Kyrpides N.C."/>
        </authorList>
    </citation>
    <scope>NUCLEOTIDE SEQUENCE [LARGE SCALE GENOMIC DNA]</scope>
    <source>
        <strain evidence="1 2">P5626</strain>
    </source>
</reference>
<protein>
    <submittedName>
        <fullName evidence="1">Uncharacterized protein</fullName>
    </submittedName>
</protein>
<keyword evidence="2" id="KW-1185">Reference proteome</keyword>
<comment type="caution">
    <text evidence="1">The sequence shown here is derived from an EMBL/GenBank/DDBJ whole genome shotgun (WGS) entry which is preliminary data.</text>
</comment>
<dbReference type="Proteomes" id="UP000295270">
    <property type="component" value="Unassembled WGS sequence"/>
</dbReference>
<name>A0ABY2AY57_9FLAO</name>
<organism evidence="1 2">
    <name type="scientific">Flavobacterium circumlabens</name>
    <dbReference type="NCBI Taxonomy" id="2133765"/>
    <lineage>
        <taxon>Bacteria</taxon>
        <taxon>Pseudomonadati</taxon>
        <taxon>Bacteroidota</taxon>
        <taxon>Flavobacteriia</taxon>
        <taxon>Flavobacteriales</taxon>
        <taxon>Flavobacteriaceae</taxon>
        <taxon>Flavobacterium</taxon>
    </lineage>
</organism>
<dbReference type="EMBL" id="SLWA01000004">
    <property type="protein sequence ID" value="TCN57389.1"/>
    <property type="molecule type" value="Genomic_DNA"/>
</dbReference>